<reference evidence="4" key="1">
    <citation type="journal article" date="2022" name="Int. J. Mol. Sci.">
        <title>Draft Genome of Tanacetum Coccineum: Genomic Comparison of Closely Related Tanacetum-Family Plants.</title>
        <authorList>
            <person name="Yamashiro T."/>
            <person name="Shiraishi A."/>
            <person name="Nakayama K."/>
            <person name="Satake H."/>
        </authorList>
    </citation>
    <scope>NUCLEOTIDE SEQUENCE</scope>
</reference>
<keyword evidence="1" id="KW-0645">Protease</keyword>
<accession>A0ABQ5IID7</accession>
<feature type="domain" description="Integrase catalytic" evidence="3">
    <location>
        <begin position="225"/>
        <end position="422"/>
    </location>
</feature>
<comment type="caution">
    <text evidence="4">The sequence shown here is derived from an EMBL/GenBank/DDBJ whole genome shotgun (WGS) entry which is preliminary data.</text>
</comment>
<dbReference type="SUPFAM" id="SSF53098">
    <property type="entry name" value="Ribonuclease H-like"/>
    <property type="match status" value="1"/>
</dbReference>
<dbReference type="Gene3D" id="3.30.420.10">
    <property type="entry name" value="Ribonuclease H-like superfamily/Ribonuclease H"/>
    <property type="match status" value="1"/>
</dbReference>
<name>A0ABQ5IID7_9ASTR</name>
<keyword evidence="1" id="KW-0378">Hydrolase</keyword>
<feature type="compositionally biased region" description="Basic and acidic residues" evidence="2">
    <location>
        <begin position="439"/>
        <end position="452"/>
    </location>
</feature>
<keyword evidence="5" id="KW-1185">Reference proteome</keyword>
<dbReference type="PROSITE" id="PS50994">
    <property type="entry name" value="INTEGRASE"/>
    <property type="match status" value="1"/>
</dbReference>
<organism evidence="4 5">
    <name type="scientific">Tanacetum coccineum</name>
    <dbReference type="NCBI Taxonomy" id="301880"/>
    <lineage>
        <taxon>Eukaryota</taxon>
        <taxon>Viridiplantae</taxon>
        <taxon>Streptophyta</taxon>
        <taxon>Embryophyta</taxon>
        <taxon>Tracheophyta</taxon>
        <taxon>Spermatophyta</taxon>
        <taxon>Magnoliopsida</taxon>
        <taxon>eudicotyledons</taxon>
        <taxon>Gunneridae</taxon>
        <taxon>Pentapetalae</taxon>
        <taxon>asterids</taxon>
        <taxon>campanulids</taxon>
        <taxon>Asterales</taxon>
        <taxon>Asteraceae</taxon>
        <taxon>Asteroideae</taxon>
        <taxon>Anthemideae</taxon>
        <taxon>Anthemidinae</taxon>
        <taxon>Tanacetum</taxon>
    </lineage>
</organism>
<protein>
    <submittedName>
        <fullName evidence="4">Ribonuclease H-like domain-containing protein</fullName>
    </submittedName>
</protein>
<evidence type="ECO:0000313" key="5">
    <source>
        <dbReference type="Proteomes" id="UP001151760"/>
    </source>
</evidence>
<feature type="region of interest" description="Disordered" evidence="2">
    <location>
        <begin position="436"/>
        <end position="455"/>
    </location>
</feature>
<dbReference type="Proteomes" id="UP001151760">
    <property type="component" value="Unassembled WGS sequence"/>
</dbReference>
<dbReference type="InterPro" id="IPR039537">
    <property type="entry name" value="Retrotran_Ty1/copia-like"/>
</dbReference>
<reference evidence="4" key="2">
    <citation type="submission" date="2022-01" db="EMBL/GenBank/DDBJ databases">
        <authorList>
            <person name="Yamashiro T."/>
            <person name="Shiraishi A."/>
            <person name="Satake H."/>
            <person name="Nakayama K."/>
        </authorList>
    </citation>
    <scope>NUCLEOTIDE SEQUENCE</scope>
</reference>
<feature type="region of interest" description="Disordered" evidence="2">
    <location>
        <begin position="464"/>
        <end position="493"/>
    </location>
</feature>
<dbReference type="Pfam" id="PF00665">
    <property type="entry name" value="rve"/>
    <property type="match status" value="1"/>
</dbReference>
<dbReference type="InterPro" id="IPR012337">
    <property type="entry name" value="RNaseH-like_sf"/>
</dbReference>
<sequence length="568" mass="62939">MVLRKTWSWSLVKETWPSVSTARPVCTARPSVSTARPVCTARPSVSTARPVYATRPIYPRMDNVRPRGSCSPIKRSYYTKPAFRPKDLKQDVKTFGVQNMTTAGTRAVVNTGKGKLDTDLKKSRWVWRPKGNYLDHVSKDSGSFMLKKGNPEILLQDHAVVDSGCSSHMTGNKAYLSDYEDFNGGFVAFGSDPKGVTENIVSFLLESECLILSPSFKLLDESQVVLRAPRKDDVYSLDLKNIVPSGGITCLYANATADESKLWIRRLESINKKRFWLVVTDDFSRFSWVFFFATKAETSKILCNLIMGFENQLSHNVKIIRCDNETEFKNYAMNELCAKKGIKREFSVARTLQQNGVAERKNRTLIEAARTMLADSLLPIPIWEEAVNTACYVNVDAGTQDSYVAGSSGKDKGPTQEYILLPLQPHRTRIPIEDVAPAAHEKPSKSSPKDNDIQDSEDEYCISKEASSAKQDNKLSTDRSSVSTDRPFVSTGRSSLSTVDIPYVSAASTFTGENAGESSFVFLGGKIPIDASTLPNADLPIDPNMPDLEETSNTLLNDGIFNGAYDDD</sequence>
<dbReference type="InterPro" id="IPR036397">
    <property type="entry name" value="RNaseH_sf"/>
</dbReference>
<dbReference type="InterPro" id="IPR054722">
    <property type="entry name" value="PolX-like_BBD"/>
</dbReference>
<dbReference type="InterPro" id="IPR001584">
    <property type="entry name" value="Integrase_cat-core"/>
</dbReference>
<gene>
    <name evidence="4" type="ORF">Tco_1094615</name>
</gene>
<evidence type="ECO:0000256" key="1">
    <source>
        <dbReference type="ARBA" id="ARBA00022670"/>
    </source>
</evidence>
<evidence type="ECO:0000259" key="3">
    <source>
        <dbReference type="PROSITE" id="PS50994"/>
    </source>
</evidence>
<evidence type="ECO:0000256" key="2">
    <source>
        <dbReference type="SAM" id="MobiDB-lite"/>
    </source>
</evidence>
<dbReference type="PANTHER" id="PTHR42648">
    <property type="entry name" value="TRANSPOSASE, PUTATIVE-RELATED"/>
    <property type="match status" value="1"/>
</dbReference>
<evidence type="ECO:0000313" key="4">
    <source>
        <dbReference type="EMBL" id="GJT99097.1"/>
    </source>
</evidence>
<dbReference type="Pfam" id="PF22936">
    <property type="entry name" value="Pol_BBD"/>
    <property type="match status" value="1"/>
</dbReference>
<proteinExistence type="predicted"/>
<dbReference type="EMBL" id="BQNB010020737">
    <property type="protein sequence ID" value="GJT99097.1"/>
    <property type="molecule type" value="Genomic_DNA"/>
</dbReference>
<dbReference type="PANTHER" id="PTHR42648:SF32">
    <property type="entry name" value="RIBONUCLEASE H-LIKE DOMAIN, GAG-PRE-INTEGRASE DOMAIN PROTEIN-RELATED"/>
    <property type="match status" value="1"/>
</dbReference>